<gene>
    <name evidence="1" type="ORF">KI387_021735</name>
</gene>
<organism evidence="1 2">
    <name type="scientific">Taxus chinensis</name>
    <name type="common">Chinese yew</name>
    <name type="synonym">Taxus wallichiana var. chinensis</name>
    <dbReference type="NCBI Taxonomy" id="29808"/>
    <lineage>
        <taxon>Eukaryota</taxon>
        <taxon>Viridiplantae</taxon>
        <taxon>Streptophyta</taxon>
        <taxon>Embryophyta</taxon>
        <taxon>Tracheophyta</taxon>
        <taxon>Spermatophyta</taxon>
        <taxon>Pinopsida</taxon>
        <taxon>Pinidae</taxon>
        <taxon>Conifers II</taxon>
        <taxon>Cupressales</taxon>
        <taxon>Taxaceae</taxon>
        <taxon>Taxus</taxon>
    </lineage>
</organism>
<evidence type="ECO:0000313" key="1">
    <source>
        <dbReference type="EMBL" id="KAH9319966.1"/>
    </source>
</evidence>
<keyword evidence="2" id="KW-1185">Reference proteome</keyword>
<dbReference type="EMBL" id="JAHRHJ020000004">
    <property type="protein sequence ID" value="KAH9319966.1"/>
    <property type="molecule type" value="Genomic_DNA"/>
</dbReference>
<dbReference type="AlphaFoldDB" id="A0AA38GAR9"/>
<feature type="non-terminal residue" evidence="1">
    <location>
        <position position="59"/>
    </location>
</feature>
<reference evidence="1 2" key="1">
    <citation type="journal article" date="2021" name="Nat. Plants">
        <title>The Taxus genome provides insights into paclitaxel biosynthesis.</title>
        <authorList>
            <person name="Xiong X."/>
            <person name="Gou J."/>
            <person name="Liao Q."/>
            <person name="Li Y."/>
            <person name="Zhou Q."/>
            <person name="Bi G."/>
            <person name="Li C."/>
            <person name="Du R."/>
            <person name="Wang X."/>
            <person name="Sun T."/>
            <person name="Guo L."/>
            <person name="Liang H."/>
            <person name="Lu P."/>
            <person name="Wu Y."/>
            <person name="Zhang Z."/>
            <person name="Ro D.K."/>
            <person name="Shang Y."/>
            <person name="Huang S."/>
            <person name="Yan J."/>
        </authorList>
    </citation>
    <scope>NUCLEOTIDE SEQUENCE [LARGE SCALE GENOMIC DNA]</scope>
    <source>
        <strain evidence="1">Ta-2019</strain>
    </source>
</reference>
<name>A0AA38GAR9_TAXCH</name>
<feature type="non-terminal residue" evidence="1">
    <location>
        <position position="1"/>
    </location>
</feature>
<protein>
    <submittedName>
        <fullName evidence="1">Uncharacterized protein</fullName>
    </submittedName>
</protein>
<evidence type="ECO:0000313" key="2">
    <source>
        <dbReference type="Proteomes" id="UP000824469"/>
    </source>
</evidence>
<sequence>KSVKYAVRMVRPELERLAQKLLGHMEQKLPTGPKIGQFRGFRPVGEQLALLYLGQPGQK</sequence>
<proteinExistence type="predicted"/>
<accession>A0AA38GAR9</accession>
<comment type="caution">
    <text evidence="1">The sequence shown here is derived from an EMBL/GenBank/DDBJ whole genome shotgun (WGS) entry which is preliminary data.</text>
</comment>
<dbReference type="Proteomes" id="UP000824469">
    <property type="component" value="Unassembled WGS sequence"/>
</dbReference>